<dbReference type="InterPro" id="IPR050883">
    <property type="entry name" value="PNGase"/>
</dbReference>
<dbReference type="Pfam" id="PF07971">
    <property type="entry name" value="Glyco_hydro_92"/>
    <property type="match status" value="1"/>
</dbReference>
<dbReference type="Gene3D" id="2.70.98.10">
    <property type="match status" value="1"/>
</dbReference>
<organism evidence="6 7">
    <name type="scientific">Bacteroides vicugnae</name>
    <dbReference type="NCBI Taxonomy" id="3037989"/>
    <lineage>
        <taxon>Bacteria</taxon>
        <taxon>Pseudomonadati</taxon>
        <taxon>Bacteroidota</taxon>
        <taxon>Bacteroidia</taxon>
        <taxon>Bacteroidales</taxon>
        <taxon>Bacteroidaceae</taxon>
        <taxon>Bacteroides</taxon>
    </lineage>
</organism>
<evidence type="ECO:0000259" key="4">
    <source>
        <dbReference type="Pfam" id="PF07971"/>
    </source>
</evidence>
<dbReference type="EC" id="3.2.1.-" evidence="6"/>
<dbReference type="SUPFAM" id="SSF48208">
    <property type="entry name" value="Six-hairpin glycosidases"/>
    <property type="match status" value="1"/>
</dbReference>
<reference evidence="6 7" key="1">
    <citation type="submission" date="2023-04" db="EMBL/GenBank/DDBJ databases">
        <title>Bacteroides pacosi sp. nov., isolated from the fecal material of an alpaca.</title>
        <authorList>
            <person name="Miller S."/>
            <person name="Hendry M."/>
            <person name="King J."/>
            <person name="Sankaranarayanan K."/>
            <person name="Lawson P.A."/>
        </authorList>
    </citation>
    <scope>NUCLEOTIDE SEQUENCE [LARGE SCALE GENOMIC DNA]</scope>
    <source>
        <strain evidence="6 7">A2-P53</strain>
    </source>
</reference>
<dbReference type="Gene3D" id="1.20.1610.10">
    <property type="entry name" value="alpha-1,2-mannosidases domains"/>
    <property type="match status" value="1"/>
</dbReference>
<comment type="subunit">
    <text evidence="2">Monomer.</text>
</comment>
<dbReference type="Gene3D" id="1.20.1050.60">
    <property type="entry name" value="alpha-1,2-mannosidase"/>
    <property type="match status" value="1"/>
</dbReference>
<evidence type="ECO:0000313" key="6">
    <source>
        <dbReference type="EMBL" id="MDY7257595.1"/>
    </source>
</evidence>
<dbReference type="PANTHER" id="PTHR12143">
    <property type="entry name" value="PEPTIDE N-GLYCANASE PNGASE -RELATED"/>
    <property type="match status" value="1"/>
</dbReference>
<keyword evidence="3" id="KW-0106">Calcium</keyword>
<name>A0ABU5HN37_9BACE</name>
<proteinExistence type="predicted"/>
<dbReference type="PANTHER" id="PTHR12143:SF39">
    <property type="entry name" value="SECRETED PROTEIN"/>
    <property type="match status" value="1"/>
</dbReference>
<dbReference type="Pfam" id="PF17678">
    <property type="entry name" value="Glyco_hydro_92N"/>
    <property type="match status" value="1"/>
</dbReference>
<gene>
    <name evidence="6" type="ORF">QHG74_07685</name>
</gene>
<dbReference type="InterPro" id="IPR012939">
    <property type="entry name" value="Glyco_hydro_92"/>
</dbReference>
<dbReference type="Proteomes" id="UP001292913">
    <property type="component" value="Unassembled WGS sequence"/>
</dbReference>
<feature type="domain" description="Glycosyl hydrolase family 92" evidence="4">
    <location>
        <begin position="312"/>
        <end position="757"/>
    </location>
</feature>
<feature type="domain" description="Glycosyl hydrolase family 92 N-terminal" evidence="5">
    <location>
        <begin position="29"/>
        <end position="306"/>
    </location>
</feature>
<comment type="cofactor">
    <cofactor evidence="1">
        <name>Ca(2+)</name>
        <dbReference type="ChEBI" id="CHEBI:29108"/>
    </cofactor>
</comment>
<keyword evidence="6" id="KW-0326">Glycosidase</keyword>
<dbReference type="InterPro" id="IPR014718">
    <property type="entry name" value="GH-type_carb-bd"/>
</dbReference>
<sequence>MMKTINRLVLVLLFSIRIFLSNAHELVDYVNPMIGATTLDNIGNTDLGLGKTFPGVCTPFGLVQLSPDTKTGGDNGSGYSYHHTTIEGFSFTHMSGIGWYGDLGNFLVMPTTGKLHTFKGTEENPDEGYRSRFSHETESAHIDKYEVKLDDYDIKVELTAAPRSGMIRFTYPEHEESRIQIDLARRIGGTSTEQFVEVVDNHIIRGWMKCTPENGGWGNGAGQANYTIYFYCLFSRPLVDFGIWSADIPEGISRKNESNDDENYYQYVRNAVIHPQAKVMEGKHLGFYTQFPTRKDEQVLMKCGISFVSIEGAQKNLEHDIPDWDFNKVSVCTRKMWNDALSKIKIEGNESDKTTFYTALYHTMIDPRCFSDIDGKYIGADNKVYQTSTFTYRTIFSGWDVFRSQFPLQTIINPDLVNDEINSLIQIAEKSGKGYYPRWEFLNAYSGCMVGNPAVSVLTDAYQKGIQNYPVDKSIQYAINTVRTFGNNEDGYDSGDLSKTLEYAYSDWCVGTLLRSQNRVQEADIYLKKSKAYRNVWCDSVKWFRARLSKEEWLPWKGKKVHWQGCIESNNYQQGWFVPQDIEGMIQLMGKKYFEEELIEFFNGADDDFKWGDYYNHPNEPNHHVPFLLNYTSQPWLTQYWTRKICRNAYNNTVNGLCGNEDVGQMSAWYILAAMGMHPICPGNNTYELTSPLVNKATIELDNRYYKGKRFTVIARNNSEENVYIQSITLNGKKINRLWITHQEITQGGVLEFVMGKYPNKQLKGNLSSGQSN</sequence>
<evidence type="ECO:0000259" key="5">
    <source>
        <dbReference type="Pfam" id="PF17678"/>
    </source>
</evidence>
<keyword evidence="6" id="KW-0378">Hydrolase</keyword>
<accession>A0ABU5HN37</accession>
<dbReference type="InterPro" id="IPR041371">
    <property type="entry name" value="GH92_N"/>
</dbReference>
<keyword evidence="7" id="KW-1185">Reference proteome</keyword>
<dbReference type="EMBL" id="JARZAK010000003">
    <property type="protein sequence ID" value="MDY7257595.1"/>
    <property type="molecule type" value="Genomic_DNA"/>
</dbReference>
<evidence type="ECO:0000256" key="3">
    <source>
        <dbReference type="ARBA" id="ARBA00022837"/>
    </source>
</evidence>
<evidence type="ECO:0000256" key="2">
    <source>
        <dbReference type="ARBA" id="ARBA00011245"/>
    </source>
</evidence>
<comment type="caution">
    <text evidence="6">The sequence shown here is derived from an EMBL/GenBank/DDBJ whole genome shotgun (WGS) entry which is preliminary data.</text>
</comment>
<dbReference type="NCBIfam" id="TIGR01180">
    <property type="entry name" value="aman2_put"/>
    <property type="match status" value="1"/>
</dbReference>
<evidence type="ECO:0000313" key="7">
    <source>
        <dbReference type="Proteomes" id="UP001292913"/>
    </source>
</evidence>
<dbReference type="Gene3D" id="3.30.2080.10">
    <property type="entry name" value="GH92 mannosidase domain"/>
    <property type="match status" value="1"/>
</dbReference>
<dbReference type="GO" id="GO:0016798">
    <property type="term" value="F:hydrolase activity, acting on glycosyl bonds"/>
    <property type="evidence" value="ECO:0007669"/>
    <property type="project" value="UniProtKB-KW"/>
</dbReference>
<protein>
    <submittedName>
        <fullName evidence="6">GH92 family glycosyl hydrolase</fullName>
        <ecNumber evidence="6">3.2.1.-</ecNumber>
    </submittedName>
</protein>
<evidence type="ECO:0000256" key="1">
    <source>
        <dbReference type="ARBA" id="ARBA00001913"/>
    </source>
</evidence>
<dbReference type="InterPro" id="IPR005887">
    <property type="entry name" value="GH92_a_mannosidase_put"/>
</dbReference>
<dbReference type="RefSeq" id="WP_195648696.1">
    <property type="nucleotide sequence ID" value="NZ_JARZAK010000003.1"/>
</dbReference>
<dbReference type="InterPro" id="IPR008928">
    <property type="entry name" value="6-hairpin_glycosidase_sf"/>
</dbReference>